<dbReference type="GeneID" id="130500400"/>
<protein>
    <submittedName>
        <fullName evidence="3">Uncharacterized protein LOC130500400</fullName>
    </submittedName>
</protein>
<name>A0A9W3CIU3_RAPSA</name>
<evidence type="ECO:0000313" key="2">
    <source>
        <dbReference type="Proteomes" id="UP000504610"/>
    </source>
</evidence>
<reference evidence="2" key="1">
    <citation type="journal article" date="2019" name="Database">
        <title>The radish genome database (RadishGD): an integrated information resource for radish genomics.</title>
        <authorList>
            <person name="Yu H.J."/>
            <person name="Baek S."/>
            <person name="Lee Y.J."/>
            <person name="Cho A."/>
            <person name="Mun J.H."/>
        </authorList>
    </citation>
    <scope>NUCLEOTIDE SEQUENCE [LARGE SCALE GENOMIC DNA]</scope>
    <source>
        <strain evidence="2">cv. WK10039</strain>
    </source>
</reference>
<evidence type="ECO:0000313" key="3">
    <source>
        <dbReference type="RefSeq" id="XP_056851415.1"/>
    </source>
</evidence>
<accession>A0A9W3CIU3</accession>
<dbReference type="KEGG" id="rsz:130500400"/>
<dbReference type="Proteomes" id="UP000504610">
    <property type="component" value="Chromosome 9"/>
</dbReference>
<gene>
    <name evidence="3" type="primary">LOC130500400</name>
</gene>
<proteinExistence type="predicted"/>
<reference evidence="3" key="2">
    <citation type="submission" date="2025-08" db="UniProtKB">
        <authorList>
            <consortium name="RefSeq"/>
        </authorList>
    </citation>
    <scope>IDENTIFICATION</scope>
    <source>
        <tissue evidence="3">Leaf</tissue>
    </source>
</reference>
<dbReference type="AlphaFoldDB" id="A0A9W3CIU3"/>
<evidence type="ECO:0000256" key="1">
    <source>
        <dbReference type="SAM" id="MobiDB-lite"/>
    </source>
</evidence>
<feature type="region of interest" description="Disordered" evidence="1">
    <location>
        <begin position="1"/>
        <end position="23"/>
    </location>
</feature>
<keyword evidence="2" id="KW-1185">Reference proteome</keyword>
<organism evidence="2 3">
    <name type="scientific">Raphanus sativus</name>
    <name type="common">Radish</name>
    <name type="synonym">Raphanus raphanistrum var. sativus</name>
    <dbReference type="NCBI Taxonomy" id="3726"/>
    <lineage>
        <taxon>Eukaryota</taxon>
        <taxon>Viridiplantae</taxon>
        <taxon>Streptophyta</taxon>
        <taxon>Embryophyta</taxon>
        <taxon>Tracheophyta</taxon>
        <taxon>Spermatophyta</taxon>
        <taxon>Magnoliopsida</taxon>
        <taxon>eudicotyledons</taxon>
        <taxon>Gunneridae</taxon>
        <taxon>Pentapetalae</taxon>
        <taxon>rosids</taxon>
        <taxon>malvids</taxon>
        <taxon>Brassicales</taxon>
        <taxon>Brassicaceae</taxon>
        <taxon>Brassiceae</taxon>
        <taxon>Raphanus</taxon>
    </lineage>
</organism>
<dbReference type="RefSeq" id="XP_056851415.1">
    <property type="nucleotide sequence ID" value="XM_056995435.1"/>
</dbReference>
<sequence>MKGGVCSVSDLSGGGSRRDSSAKLCGDYDGETVGFMSDWRWNPGIEGINDRKETEDLWDWEKGKIKIRRGDEERGSRGDSREDLPGSRLRNRILGKYQRSGDDMDRFVCIITESQQIKALGALLYSQAGSG</sequence>